<dbReference type="NCBIfam" id="TIGR00177">
    <property type="entry name" value="molyb_syn"/>
    <property type="match status" value="2"/>
</dbReference>
<evidence type="ECO:0000256" key="2">
    <source>
        <dbReference type="ARBA" id="ARBA00005046"/>
    </source>
</evidence>
<keyword evidence="10 13" id="KW-0460">Magnesium</keyword>
<dbReference type="Pfam" id="PF03453">
    <property type="entry name" value="MoeA_N"/>
    <property type="match status" value="1"/>
</dbReference>
<keyword evidence="8" id="KW-0547">Nucleotide-binding</keyword>
<comment type="similarity">
    <text evidence="13">Belongs to the MoeA family.</text>
</comment>
<keyword evidence="9" id="KW-0067">ATP-binding</keyword>
<dbReference type="SUPFAM" id="SSF63867">
    <property type="entry name" value="MoeA C-terminal domain-like"/>
    <property type="match status" value="1"/>
</dbReference>
<dbReference type="SMART" id="SM00852">
    <property type="entry name" value="MoCF_biosynth"/>
    <property type="match status" value="2"/>
</dbReference>
<organism evidence="16 17">
    <name type="scientific">Rhizophagus irregularis (strain DAOM 197198w)</name>
    <name type="common">Glomus intraradices</name>
    <dbReference type="NCBI Taxonomy" id="1432141"/>
    <lineage>
        <taxon>Eukaryota</taxon>
        <taxon>Fungi</taxon>
        <taxon>Fungi incertae sedis</taxon>
        <taxon>Mucoromycota</taxon>
        <taxon>Glomeromycotina</taxon>
        <taxon>Glomeromycetes</taxon>
        <taxon>Glomerales</taxon>
        <taxon>Glomeraceae</taxon>
        <taxon>Rhizophagus</taxon>
    </lineage>
</organism>
<evidence type="ECO:0000313" key="17">
    <source>
        <dbReference type="Proteomes" id="UP000022910"/>
    </source>
</evidence>
<feature type="region of interest" description="Disordered" evidence="14">
    <location>
        <begin position="180"/>
        <end position="226"/>
    </location>
</feature>
<protein>
    <recommendedName>
        <fullName evidence="15">MoaB/Mog domain-containing protein</fullName>
    </recommendedName>
</protein>
<dbReference type="InterPro" id="IPR036135">
    <property type="entry name" value="MoeA_linker/N_sf"/>
</dbReference>
<dbReference type="PROSITE" id="PS01079">
    <property type="entry name" value="MOCF_BIOSYNTHESIS_2"/>
    <property type="match status" value="1"/>
</dbReference>
<dbReference type="InterPro" id="IPR036688">
    <property type="entry name" value="MoeA_C_domain_IV_sf"/>
</dbReference>
<keyword evidence="17" id="KW-1185">Reference proteome</keyword>
<keyword evidence="5 13" id="KW-0500">Molybdenum</keyword>
<dbReference type="InterPro" id="IPR001453">
    <property type="entry name" value="MoaB/Mog_dom"/>
</dbReference>
<feature type="compositionally biased region" description="Basic residues" evidence="14">
    <location>
        <begin position="194"/>
        <end position="203"/>
    </location>
</feature>
<evidence type="ECO:0000256" key="9">
    <source>
        <dbReference type="ARBA" id="ARBA00022840"/>
    </source>
</evidence>
<dbReference type="SUPFAM" id="SSF53218">
    <property type="entry name" value="Molybdenum cofactor biosynthesis proteins"/>
    <property type="match status" value="2"/>
</dbReference>
<dbReference type="InterPro" id="IPR005111">
    <property type="entry name" value="MoeA_C_domain_IV"/>
</dbReference>
<dbReference type="Pfam" id="PF00994">
    <property type="entry name" value="MoCF_biosynth"/>
    <property type="match status" value="2"/>
</dbReference>
<dbReference type="FunFam" id="2.40.340.10:FF:000007">
    <property type="entry name" value="Molybdopterin molybdenumtransferase"/>
    <property type="match status" value="1"/>
</dbReference>
<dbReference type="FunFam" id="2.170.190.11:FF:000001">
    <property type="entry name" value="Molybdopterin molybdenumtransferase"/>
    <property type="match status" value="1"/>
</dbReference>
<comment type="function">
    <text evidence="13">Catalyzes two steps in the biosynthesis of the molybdenum cofactor. In the first step, molybdopterin is adenylated. Subsequently, molybdate is inserted into adenylated molybdopterin and AMP is released.</text>
</comment>
<dbReference type="Gene3D" id="3.90.105.10">
    <property type="entry name" value="Molybdopterin biosynthesis moea protein, domain 2"/>
    <property type="match status" value="1"/>
</dbReference>
<comment type="pathway">
    <text evidence="2 13">Cofactor biosynthesis; molybdopterin biosynthesis.</text>
</comment>
<keyword evidence="7 13" id="KW-0479">Metal-binding</keyword>
<evidence type="ECO:0000256" key="5">
    <source>
        <dbReference type="ARBA" id="ARBA00022505"/>
    </source>
</evidence>
<comment type="cofactor">
    <cofactor evidence="1 13">
        <name>Mg(2+)</name>
        <dbReference type="ChEBI" id="CHEBI:18420"/>
    </cofactor>
</comment>
<dbReference type="UniPathway" id="UPA00344"/>
<keyword evidence="11 13" id="KW-0501">Molybdenum cofactor biosynthesis</keyword>
<evidence type="ECO:0000256" key="13">
    <source>
        <dbReference type="RuleBase" id="RU365090"/>
    </source>
</evidence>
<dbReference type="STRING" id="1432141.A0A015KN09"/>
<dbReference type="SUPFAM" id="SSF63882">
    <property type="entry name" value="MoeA N-terminal region -like"/>
    <property type="match status" value="1"/>
</dbReference>
<dbReference type="GO" id="GO:0005829">
    <property type="term" value="C:cytosol"/>
    <property type="evidence" value="ECO:0007669"/>
    <property type="project" value="TreeGrafter"/>
</dbReference>
<dbReference type="Gene3D" id="2.170.190.11">
    <property type="entry name" value="Molybdopterin biosynthesis moea protein, domain 3"/>
    <property type="match status" value="1"/>
</dbReference>
<evidence type="ECO:0000256" key="12">
    <source>
        <dbReference type="ARBA" id="ARBA00023268"/>
    </source>
</evidence>
<dbReference type="GO" id="GO:0005524">
    <property type="term" value="F:ATP binding"/>
    <property type="evidence" value="ECO:0007669"/>
    <property type="project" value="UniProtKB-UniRule"/>
</dbReference>
<dbReference type="OrthoDB" id="4349954at2759"/>
<dbReference type="Pfam" id="PF03454">
    <property type="entry name" value="MoeA_C"/>
    <property type="match status" value="1"/>
</dbReference>
<keyword evidence="12" id="KW-0511">Multifunctional enzyme</keyword>
<comment type="catalytic activity">
    <reaction evidence="13">
        <text>adenylyl-molybdopterin + molybdate = Mo-molybdopterin + AMP + H(+)</text>
        <dbReference type="Rhea" id="RHEA:35047"/>
        <dbReference type="ChEBI" id="CHEBI:15378"/>
        <dbReference type="ChEBI" id="CHEBI:36264"/>
        <dbReference type="ChEBI" id="CHEBI:62727"/>
        <dbReference type="ChEBI" id="CHEBI:71302"/>
        <dbReference type="ChEBI" id="CHEBI:456215"/>
    </reaction>
</comment>
<dbReference type="Gene3D" id="3.40.980.10">
    <property type="entry name" value="MoaB/Mog-like domain"/>
    <property type="match status" value="2"/>
</dbReference>
<feature type="domain" description="MoaB/Mog" evidence="15">
    <location>
        <begin position="414"/>
        <end position="558"/>
    </location>
</feature>
<dbReference type="Proteomes" id="UP000022910">
    <property type="component" value="Unassembled WGS sequence"/>
</dbReference>
<evidence type="ECO:0000313" key="16">
    <source>
        <dbReference type="EMBL" id="EXX61116.1"/>
    </source>
</evidence>
<dbReference type="EMBL" id="JEMT01025808">
    <property type="protein sequence ID" value="EXX61116.1"/>
    <property type="molecule type" value="Genomic_DNA"/>
</dbReference>
<comment type="caution">
    <text evidence="16">The sequence shown here is derived from an EMBL/GenBank/DDBJ whole genome shotgun (WGS) entry which is preliminary data.</text>
</comment>
<dbReference type="GO" id="GO:0061598">
    <property type="term" value="F:molybdopterin adenylyltransferase activity"/>
    <property type="evidence" value="ECO:0007669"/>
    <property type="project" value="UniProtKB-UniRule"/>
</dbReference>
<evidence type="ECO:0000256" key="10">
    <source>
        <dbReference type="ARBA" id="ARBA00022842"/>
    </source>
</evidence>
<dbReference type="InterPro" id="IPR005110">
    <property type="entry name" value="MoeA_linker/N"/>
</dbReference>
<evidence type="ECO:0000256" key="6">
    <source>
        <dbReference type="ARBA" id="ARBA00022679"/>
    </source>
</evidence>
<evidence type="ECO:0000256" key="7">
    <source>
        <dbReference type="ARBA" id="ARBA00022723"/>
    </source>
</evidence>
<evidence type="ECO:0000256" key="14">
    <source>
        <dbReference type="SAM" id="MobiDB-lite"/>
    </source>
</evidence>
<feature type="domain" description="MoaB/Mog" evidence="15">
    <location>
        <begin position="10"/>
        <end position="159"/>
    </location>
</feature>
<gene>
    <name evidence="16" type="ORF">RirG_174070</name>
</gene>
<keyword evidence="6 13" id="KW-0808">Transferase</keyword>
<comment type="catalytic activity">
    <reaction evidence="13">
        <text>molybdopterin + ATP + H(+) = adenylyl-molybdopterin + diphosphate</text>
        <dbReference type="Rhea" id="RHEA:31331"/>
        <dbReference type="ChEBI" id="CHEBI:15378"/>
        <dbReference type="ChEBI" id="CHEBI:30616"/>
        <dbReference type="ChEBI" id="CHEBI:33019"/>
        <dbReference type="ChEBI" id="CHEBI:58698"/>
        <dbReference type="ChEBI" id="CHEBI:62727"/>
    </reaction>
</comment>
<dbReference type="InterPro" id="IPR008284">
    <property type="entry name" value="MoCF_biosynth_CS"/>
</dbReference>
<dbReference type="GO" id="GO:0006777">
    <property type="term" value="P:Mo-molybdopterin cofactor biosynthetic process"/>
    <property type="evidence" value="ECO:0007669"/>
    <property type="project" value="UniProtKB-UniRule"/>
</dbReference>
<evidence type="ECO:0000256" key="11">
    <source>
        <dbReference type="ARBA" id="ARBA00023150"/>
    </source>
</evidence>
<dbReference type="NCBIfam" id="NF045515">
    <property type="entry name" value="Glp_gephyrin"/>
    <property type="match status" value="1"/>
</dbReference>
<name>A0A015KN09_RHIIW</name>
<dbReference type="CDD" id="cd00887">
    <property type="entry name" value="MoeA"/>
    <property type="match status" value="1"/>
</dbReference>
<dbReference type="GO" id="GO:0061599">
    <property type="term" value="F:molybdopterin molybdotransferase activity"/>
    <property type="evidence" value="ECO:0007669"/>
    <property type="project" value="UniProtKB-UniRule"/>
</dbReference>
<comment type="similarity">
    <text evidence="3">In the N-terminal section; belongs to the MoaB/Mog family.</text>
</comment>
<sequence>MSQAQQYSVGILTISDTASADSTKDLSGPTLKTVFKQASKEKITFNVIKSAIISDDFEQIQNIVKTWSDNENLDIVVTTGGTGFGVKDITPEAIEPLLQKKSPGIAYAMITTSLQKTPFAALSRLVSGVRGKTIIITVPGSPKGAKENLEAVINVLPHAVDLAKGGTGENVHAQLNAQKTNNSKDESGHQCVHNTKHEHHHKHEHDTTRSFLSDPLSGPVTQRQRKSPYPMITVDEALNIIANNAEILGSITVPVNENLVGMVLAEDVYAKEPVPGYRASIVDGYAVVASDGPGIYPVVGVSIANVQSDAMQLKPGQITRITTGGPIPNGATAVVMVEDTSLVSTSADGLQEESVKIHVQARNNEWIREIGSDTSVGTVIVRKGELVTAVGGEIGVLSSVGVREVRVYKRPVIGILSTGNEVVNHNEPELKYGQIRDSNRPTLLAIGKITGFEVKDFGIVSDNVQELENVLKLALSQVDVLVTTGGVSMGEFDLLKPTLERSLEATIHFGRLKMKPGKPTTFATIISDEYKKLIFSLPGNPVSATVTSYLFVLPALRKIAGYDNWNLPIVQAELSNNISLDPRPEYHRATISYDYTKGKFLAVSTGNQISSRLLSMCSCNALLKLPGKTDQLKELVKGTMVDAILIGQLN</sequence>
<dbReference type="InterPro" id="IPR038987">
    <property type="entry name" value="MoeA-like"/>
</dbReference>
<dbReference type="FunFam" id="3.40.980.10:FF:000011">
    <property type="entry name" value="Molybdopterin molybdenumtransferase"/>
    <property type="match status" value="1"/>
</dbReference>
<dbReference type="PROSITE" id="PS01078">
    <property type="entry name" value="MOCF_BIOSYNTHESIS_1"/>
    <property type="match status" value="1"/>
</dbReference>
<dbReference type="PANTHER" id="PTHR10192:SF5">
    <property type="entry name" value="GEPHYRIN"/>
    <property type="match status" value="1"/>
</dbReference>
<proteinExistence type="inferred from homology"/>
<dbReference type="InterPro" id="IPR036425">
    <property type="entry name" value="MoaB/Mog-like_dom_sf"/>
</dbReference>
<dbReference type="Gene3D" id="2.40.340.10">
    <property type="entry name" value="MoeA, C-terminal, domain IV"/>
    <property type="match status" value="1"/>
</dbReference>
<evidence type="ECO:0000259" key="15">
    <source>
        <dbReference type="SMART" id="SM00852"/>
    </source>
</evidence>
<evidence type="ECO:0000256" key="8">
    <source>
        <dbReference type="ARBA" id="ARBA00022741"/>
    </source>
</evidence>
<dbReference type="GO" id="GO:0046872">
    <property type="term" value="F:metal ion binding"/>
    <property type="evidence" value="ECO:0007669"/>
    <property type="project" value="UniProtKB-UniRule"/>
</dbReference>
<evidence type="ECO:0000256" key="1">
    <source>
        <dbReference type="ARBA" id="ARBA00001946"/>
    </source>
</evidence>
<accession>A0A015KN09</accession>
<reference evidence="16 17" key="1">
    <citation type="submission" date="2014-02" db="EMBL/GenBank/DDBJ databases">
        <title>Single nucleus genome sequencing reveals high similarity among nuclei of an endomycorrhizal fungus.</title>
        <authorList>
            <person name="Lin K."/>
            <person name="Geurts R."/>
            <person name="Zhang Z."/>
            <person name="Limpens E."/>
            <person name="Saunders D.G."/>
            <person name="Mu D."/>
            <person name="Pang E."/>
            <person name="Cao H."/>
            <person name="Cha H."/>
            <person name="Lin T."/>
            <person name="Zhou Q."/>
            <person name="Shang Y."/>
            <person name="Li Y."/>
            <person name="Ivanov S."/>
            <person name="Sharma T."/>
            <person name="Velzen R.V."/>
            <person name="Ruijter N.D."/>
            <person name="Aanen D.K."/>
            <person name="Win J."/>
            <person name="Kamoun S."/>
            <person name="Bisseling T."/>
            <person name="Huang S."/>
        </authorList>
    </citation>
    <scope>NUCLEOTIDE SEQUENCE [LARGE SCALE GENOMIC DNA]</scope>
    <source>
        <strain evidence="17">DAOM197198w</strain>
    </source>
</reference>
<dbReference type="AlphaFoldDB" id="A0A015KN09"/>
<dbReference type="CDD" id="cd00886">
    <property type="entry name" value="MogA_MoaB"/>
    <property type="match status" value="1"/>
</dbReference>
<comment type="similarity">
    <text evidence="4">In the C-terminal section; belongs to the MoeA family.</text>
</comment>
<evidence type="ECO:0000256" key="3">
    <source>
        <dbReference type="ARBA" id="ARBA00007589"/>
    </source>
</evidence>
<dbReference type="PANTHER" id="PTHR10192">
    <property type="entry name" value="MOLYBDOPTERIN BIOSYNTHESIS PROTEIN"/>
    <property type="match status" value="1"/>
</dbReference>
<evidence type="ECO:0000256" key="4">
    <source>
        <dbReference type="ARBA" id="ARBA00008339"/>
    </source>
</evidence>